<dbReference type="RefSeq" id="WP_041069757.1">
    <property type="nucleotide sequence ID" value="NZ_AP012273.1"/>
</dbReference>
<dbReference type="EMBL" id="AP012273">
    <property type="protein sequence ID" value="BAO45736.1"/>
    <property type="molecule type" value="Genomic_DNA"/>
</dbReference>
<gene>
    <name evidence="1" type="ORF">TBH_C2835</name>
</gene>
<reference evidence="1 2" key="1">
    <citation type="journal article" date="2014" name="PLoS ONE">
        <title>Physiological and genomic features of a novel sulfur-oxidizing gammaproteobacterium belonging to a previously uncultivated symbiotic lineage isolated from a hydrothermal vent.</title>
        <authorList>
            <person name="Nunoura T."/>
            <person name="Takaki Y."/>
            <person name="Kazama H."/>
            <person name="Kakuta J."/>
            <person name="Shimamura S."/>
            <person name="Makita H."/>
            <person name="Hirai M."/>
            <person name="Miyazaki M."/>
            <person name="Takai K."/>
        </authorList>
    </citation>
    <scope>NUCLEOTIDE SEQUENCE [LARGE SCALE GENOMIC DNA]</scope>
    <source>
        <strain evidence="1 2">Hiromi1</strain>
    </source>
</reference>
<proteinExistence type="predicted"/>
<accession>A0A7U6GLA4</accession>
<dbReference type="KEGG" id="tbn:TBH_C2835"/>
<dbReference type="Proteomes" id="UP000031631">
    <property type="component" value="Chromosome"/>
</dbReference>
<dbReference type="AlphaFoldDB" id="A0A7U6GLA4"/>
<organism evidence="1 2">
    <name type="scientific">Thiolapillus brandeum</name>
    <dbReference type="NCBI Taxonomy" id="1076588"/>
    <lineage>
        <taxon>Bacteria</taxon>
        <taxon>Pseudomonadati</taxon>
        <taxon>Pseudomonadota</taxon>
        <taxon>Gammaproteobacteria</taxon>
        <taxon>Chromatiales</taxon>
        <taxon>Sedimenticolaceae</taxon>
        <taxon>Thiolapillus</taxon>
    </lineage>
</organism>
<name>A0A7U6GLA4_9GAMM</name>
<sequence length="115" mass="12926">MAKIKFGQLPPGRRFRWKNAEWLKISPILARPADGEKPVLVPRSALVEGLDGNPAETSAELPESRINLVLKDLQHKVLHRLEAASLPPDQRKELARQIDLLVEQARDQLKSLPLS</sequence>
<protein>
    <submittedName>
        <fullName evidence="1">Uncharacterized protein</fullName>
    </submittedName>
</protein>
<evidence type="ECO:0000313" key="1">
    <source>
        <dbReference type="EMBL" id="BAO45736.1"/>
    </source>
</evidence>
<evidence type="ECO:0000313" key="2">
    <source>
        <dbReference type="Proteomes" id="UP000031631"/>
    </source>
</evidence>
<keyword evidence="2" id="KW-1185">Reference proteome</keyword>